<evidence type="ECO:0000256" key="1">
    <source>
        <dbReference type="SAM" id="Phobius"/>
    </source>
</evidence>
<proteinExistence type="predicted"/>
<accession>A0A098LBU1</accession>
<dbReference type="AlphaFoldDB" id="A0A098LBU1"/>
<dbReference type="EMBL" id="BBLT01000002">
    <property type="protein sequence ID" value="GAL83887.1"/>
    <property type="molecule type" value="Genomic_DNA"/>
</dbReference>
<comment type="caution">
    <text evidence="2">The sequence shown here is derived from an EMBL/GenBank/DDBJ whole genome shotgun (WGS) entry which is preliminary data.</text>
</comment>
<keyword evidence="3" id="KW-1185">Reference proteome</keyword>
<protein>
    <submittedName>
        <fullName evidence="2">Uncharacterized protein</fullName>
    </submittedName>
</protein>
<keyword evidence="1" id="KW-0472">Membrane</keyword>
<dbReference type="Proteomes" id="UP000030185">
    <property type="component" value="Unassembled WGS sequence"/>
</dbReference>
<gene>
    <name evidence="2" type="ORF">MYP_1115</name>
</gene>
<dbReference type="STRING" id="153721.MYP_1115"/>
<keyword evidence="1" id="KW-1133">Transmembrane helix</keyword>
<name>A0A098LBU1_9BACT</name>
<sequence>MKVWQNIYVPFNYFRILNNNLGKIISFFLDTCYLFFLKAHFHTNLIPLLKNALF</sequence>
<evidence type="ECO:0000313" key="2">
    <source>
        <dbReference type="EMBL" id="GAL83887.1"/>
    </source>
</evidence>
<keyword evidence="1" id="KW-0812">Transmembrane</keyword>
<reference evidence="2 3" key="1">
    <citation type="submission" date="2014-09" db="EMBL/GenBank/DDBJ databases">
        <title>Sporocytophaga myxococcoides PG-01 genome sequencing.</title>
        <authorList>
            <person name="Liu L."/>
            <person name="Gao P.J."/>
            <person name="Chen G.J."/>
            <person name="Wang L.S."/>
        </authorList>
    </citation>
    <scope>NUCLEOTIDE SEQUENCE [LARGE SCALE GENOMIC DNA]</scope>
    <source>
        <strain evidence="2 3">PG-01</strain>
    </source>
</reference>
<organism evidence="2 3">
    <name type="scientific">Sporocytophaga myxococcoides</name>
    <dbReference type="NCBI Taxonomy" id="153721"/>
    <lineage>
        <taxon>Bacteria</taxon>
        <taxon>Pseudomonadati</taxon>
        <taxon>Bacteroidota</taxon>
        <taxon>Cytophagia</taxon>
        <taxon>Cytophagales</taxon>
        <taxon>Cytophagaceae</taxon>
        <taxon>Sporocytophaga</taxon>
    </lineage>
</organism>
<feature type="transmembrane region" description="Helical" evidence="1">
    <location>
        <begin position="21"/>
        <end position="41"/>
    </location>
</feature>
<evidence type="ECO:0000313" key="3">
    <source>
        <dbReference type="Proteomes" id="UP000030185"/>
    </source>
</evidence>